<keyword evidence="2" id="KW-0547">Nucleotide-binding</keyword>
<keyword evidence="1" id="KW-0677">Repeat</keyword>
<reference evidence="5" key="1">
    <citation type="submission" date="2019-11" db="EMBL/GenBank/DDBJ databases">
        <authorList>
            <person name="Liu Y."/>
            <person name="Hou J."/>
            <person name="Li T.-Q."/>
            <person name="Guan C.-H."/>
            <person name="Wu X."/>
            <person name="Wu H.-Z."/>
            <person name="Ling F."/>
            <person name="Zhang R."/>
            <person name="Shi X.-G."/>
            <person name="Ren J.-P."/>
            <person name="Chen E.-F."/>
            <person name="Sun J.-M."/>
        </authorList>
    </citation>
    <scope>NUCLEOTIDE SEQUENCE</scope>
    <source>
        <strain evidence="5">Adult_tree_wgs_1</strain>
        <tissue evidence="5">Leaves</tissue>
    </source>
</reference>
<accession>A0A834GG12</accession>
<dbReference type="GO" id="GO:0000166">
    <property type="term" value="F:nucleotide binding"/>
    <property type="evidence" value="ECO:0007669"/>
    <property type="project" value="UniProtKB-KW"/>
</dbReference>
<feature type="domain" description="Disease resistance N-terminal" evidence="4">
    <location>
        <begin position="14"/>
        <end position="88"/>
    </location>
</feature>
<dbReference type="Pfam" id="PF18052">
    <property type="entry name" value="Rx_N"/>
    <property type="match status" value="1"/>
</dbReference>
<name>A0A834GG12_RHOSS</name>
<comment type="caution">
    <text evidence="5">The sequence shown here is derived from an EMBL/GenBank/DDBJ whole genome shotgun (WGS) entry which is preliminary data.</text>
</comment>
<dbReference type="EMBL" id="WJXA01000010">
    <property type="protein sequence ID" value="KAF7130722.1"/>
    <property type="molecule type" value="Genomic_DNA"/>
</dbReference>
<dbReference type="AlphaFoldDB" id="A0A834GG12"/>
<evidence type="ECO:0000256" key="1">
    <source>
        <dbReference type="ARBA" id="ARBA00022737"/>
    </source>
</evidence>
<evidence type="ECO:0000259" key="4">
    <source>
        <dbReference type="Pfam" id="PF18052"/>
    </source>
</evidence>
<keyword evidence="6" id="KW-1185">Reference proteome</keyword>
<dbReference type="GO" id="GO:0006952">
    <property type="term" value="P:defense response"/>
    <property type="evidence" value="ECO:0007669"/>
    <property type="project" value="UniProtKB-KW"/>
</dbReference>
<evidence type="ECO:0000313" key="6">
    <source>
        <dbReference type="Proteomes" id="UP000626092"/>
    </source>
</evidence>
<evidence type="ECO:0000256" key="3">
    <source>
        <dbReference type="ARBA" id="ARBA00022821"/>
    </source>
</evidence>
<dbReference type="InterPro" id="IPR041118">
    <property type="entry name" value="Rx_N"/>
</dbReference>
<keyword evidence="3" id="KW-0611">Plant defense</keyword>
<evidence type="ECO:0000313" key="5">
    <source>
        <dbReference type="EMBL" id="KAF7130722.1"/>
    </source>
</evidence>
<gene>
    <name evidence="5" type="ORF">RHSIM_Rhsim10G0057400</name>
</gene>
<dbReference type="Gene3D" id="1.20.5.4130">
    <property type="match status" value="1"/>
</dbReference>
<organism evidence="5 6">
    <name type="scientific">Rhododendron simsii</name>
    <name type="common">Sims's rhododendron</name>
    <dbReference type="NCBI Taxonomy" id="118357"/>
    <lineage>
        <taxon>Eukaryota</taxon>
        <taxon>Viridiplantae</taxon>
        <taxon>Streptophyta</taxon>
        <taxon>Embryophyta</taxon>
        <taxon>Tracheophyta</taxon>
        <taxon>Spermatophyta</taxon>
        <taxon>Magnoliopsida</taxon>
        <taxon>eudicotyledons</taxon>
        <taxon>Gunneridae</taxon>
        <taxon>Pentapetalae</taxon>
        <taxon>asterids</taxon>
        <taxon>Ericales</taxon>
        <taxon>Ericaceae</taxon>
        <taxon>Ericoideae</taxon>
        <taxon>Rhodoreae</taxon>
        <taxon>Rhododendron</taxon>
    </lineage>
</organism>
<sequence>MYSSPLSYGQAPILTILTSSALQEFGIAWGFEIELKNLESTLSTIQAVLVDAEAKQWTREAVKNWLQKLKDSTYDADDLLDEFAIEALK</sequence>
<proteinExistence type="predicted"/>
<dbReference type="Proteomes" id="UP000626092">
    <property type="component" value="Unassembled WGS sequence"/>
</dbReference>
<dbReference type="OrthoDB" id="1933539at2759"/>
<evidence type="ECO:0000256" key="2">
    <source>
        <dbReference type="ARBA" id="ARBA00022741"/>
    </source>
</evidence>
<protein>
    <recommendedName>
        <fullName evidence="4">Disease resistance N-terminal domain-containing protein</fullName>
    </recommendedName>
</protein>